<reference evidence="1" key="2">
    <citation type="submission" date="2020-09" db="EMBL/GenBank/DDBJ databases">
        <authorList>
            <person name="Sun Q."/>
            <person name="Kim S."/>
        </authorList>
    </citation>
    <scope>NUCLEOTIDE SEQUENCE</scope>
    <source>
        <strain evidence="1">KCTC 23714</strain>
    </source>
</reference>
<dbReference type="AlphaFoldDB" id="A0A918MQ74"/>
<accession>A0A918MQ74</accession>
<keyword evidence="2" id="KW-1185">Reference proteome</keyword>
<evidence type="ECO:0000313" key="1">
    <source>
        <dbReference type="EMBL" id="GGW44889.1"/>
    </source>
</evidence>
<gene>
    <name evidence="1" type="ORF">GCM10011452_36440</name>
</gene>
<dbReference type="Proteomes" id="UP000628984">
    <property type="component" value="Unassembled WGS sequence"/>
</dbReference>
<dbReference type="RefSeq" id="WP_189635319.1">
    <property type="nucleotide sequence ID" value="NZ_BMYQ01000018.1"/>
</dbReference>
<evidence type="ECO:0000313" key="2">
    <source>
        <dbReference type="Proteomes" id="UP000628984"/>
    </source>
</evidence>
<sequence length="394" mass="43203">MTRFIVHIGDGKCGSSSIQKSLFEAREDLRQAGILYETSVPKNGQFSLISLIGRGTRGPADAVAEQTRQTLEMIRANLQPGDTVLLSGESFFSVPPEQMMQILQAIAPEIGQLDIIAYVRSPHSMYLSLTQQTLKASSTYVKPDAYVRRLDSILSAWASFDRTNSVTVRHFDRAHLVGGDAVADFEQVLRDITGQSGLQLPRSVENTSLSAEQMVVLQRFRTAFLKEMDGKFSPQSNHLIQCFEKMNSTGLVGHKPQLSDHAKSVVCQANAVVVENLGRQFPGLVLDNTAPQFDGVRDLAPWAWSDGVQDILAHCDDELVAHLMKLVPGFSPALQGGMTAAAEQAVRTILNLPRVTCDEVIGAVRNYWRRSGCARAAQQLDALQLCQKLPDIVG</sequence>
<name>A0A918MQ74_9RHOB</name>
<proteinExistence type="predicted"/>
<protein>
    <submittedName>
        <fullName evidence="1">Uncharacterized protein</fullName>
    </submittedName>
</protein>
<organism evidence="1 2">
    <name type="scientific">Gemmobacter lanyuensis</name>
    <dbReference type="NCBI Taxonomy" id="1054497"/>
    <lineage>
        <taxon>Bacteria</taxon>
        <taxon>Pseudomonadati</taxon>
        <taxon>Pseudomonadota</taxon>
        <taxon>Alphaproteobacteria</taxon>
        <taxon>Rhodobacterales</taxon>
        <taxon>Paracoccaceae</taxon>
        <taxon>Gemmobacter</taxon>
    </lineage>
</organism>
<dbReference type="EMBL" id="BMYQ01000018">
    <property type="protein sequence ID" value="GGW44889.1"/>
    <property type="molecule type" value="Genomic_DNA"/>
</dbReference>
<comment type="caution">
    <text evidence="1">The sequence shown here is derived from an EMBL/GenBank/DDBJ whole genome shotgun (WGS) entry which is preliminary data.</text>
</comment>
<reference evidence="1" key="1">
    <citation type="journal article" date="2014" name="Int. J. Syst. Evol. Microbiol.">
        <title>Complete genome sequence of Corynebacterium casei LMG S-19264T (=DSM 44701T), isolated from a smear-ripened cheese.</title>
        <authorList>
            <consortium name="US DOE Joint Genome Institute (JGI-PGF)"/>
            <person name="Walter F."/>
            <person name="Albersmeier A."/>
            <person name="Kalinowski J."/>
            <person name="Ruckert C."/>
        </authorList>
    </citation>
    <scope>NUCLEOTIDE SEQUENCE</scope>
    <source>
        <strain evidence="1">KCTC 23714</strain>
    </source>
</reference>